<name>A0A1B7TJY7_9ASCO</name>
<dbReference type="GO" id="GO:0005758">
    <property type="term" value="C:mitochondrial intermembrane space"/>
    <property type="evidence" value="ECO:0007669"/>
    <property type="project" value="InterPro"/>
</dbReference>
<keyword evidence="3" id="KW-1185">Reference proteome</keyword>
<sequence>MLLEIPAAIKQKSNKILTNSNINLNEDVEVNLQTCLEMKQLTHILKKLRHLSDDTLETNLNDSELPNLQYRLNQCKKVVSNELFPTWEIRDTILNQCKEELSNYKQRLDQSHNSNSANDKTMIMDSNNNLDPYSKRDLVKKTTSYYVDYNASTKWLEQQIGVENIIREKSVVTLKNNCNDNIEYMKQFNLFCKKK</sequence>
<dbReference type="OrthoDB" id="3971669at2759"/>
<comment type="similarity">
    <text evidence="1">Belongs to the MIX23 family.</text>
</comment>
<dbReference type="PANTHER" id="PTHR31905:SF2">
    <property type="entry name" value="PROTEIN MIX23"/>
    <property type="match status" value="1"/>
</dbReference>
<gene>
    <name evidence="2" type="ORF">HANVADRAFT_4731</name>
</gene>
<dbReference type="AlphaFoldDB" id="A0A1B7TJY7"/>
<evidence type="ECO:0000313" key="2">
    <source>
        <dbReference type="EMBL" id="OBA28955.1"/>
    </source>
</evidence>
<evidence type="ECO:0000256" key="1">
    <source>
        <dbReference type="ARBA" id="ARBA00024204"/>
    </source>
</evidence>
<dbReference type="EMBL" id="LXPE01000001">
    <property type="protein sequence ID" value="OBA28955.1"/>
    <property type="molecule type" value="Genomic_DNA"/>
</dbReference>
<reference evidence="3" key="1">
    <citation type="journal article" date="2016" name="Proc. Natl. Acad. Sci. U.S.A.">
        <title>Comparative genomics of biotechnologically important yeasts.</title>
        <authorList>
            <person name="Riley R."/>
            <person name="Haridas S."/>
            <person name="Wolfe K.H."/>
            <person name="Lopes M.R."/>
            <person name="Hittinger C.T."/>
            <person name="Goeker M."/>
            <person name="Salamov A.A."/>
            <person name="Wisecaver J.H."/>
            <person name="Long T.M."/>
            <person name="Calvey C.H."/>
            <person name="Aerts A.L."/>
            <person name="Barry K.W."/>
            <person name="Choi C."/>
            <person name="Clum A."/>
            <person name="Coughlan A.Y."/>
            <person name="Deshpande S."/>
            <person name="Douglass A.P."/>
            <person name="Hanson S.J."/>
            <person name="Klenk H.-P."/>
            <person name="LaButti K.M."/>
            <person name="Lapidus A."/>
            <person name="Lindquist E.A."/>
            <person name="Lipzen A.M."/>
            <person name="Meier-Kolthoff J.P."/>
            <person name="Ohm R.A."/>
            <person name="Otillar R.P."/>
            <person name="Pangilinan J.L."/>
            <person name="Peng Y."/>
            <person name="Rokas A."/>
            <person name="Rosa C.A."/>
            <person name="Scheuner C."/>
            <person name="Sibirny A.A."/>
            <person name="Slot J.C."/>
            <person name="Stielow J.B."/>
            <person name="Sun H."/>
            <person name="Kurtzman C.P."/>
            <person name="Blackwell M."/>
            <person name="Grigoriev I.V."/>
            <person name="Jeffries T.W."/>
        </authorList>
    </citation>
    <scope>NUCLEOTIDE SEQUENCE [LARGE SCALE GENOMIC DNA]</scope>
    <source>
        <strain evidence="3">NRRL Y-1626</strain>
    </source>
</reference>
<dbReference type="InterPro" id="IPR019171">
    <property type="entry name" value="MIX23"/>
</dbReference>
<comment type="caution">
    <text evidence="2">The sequence shown here is derived from an EMBL/GenBank/DDBJ whole genome shotgun (WGS) entry which is preliminary data.</text>
</comment>
<dbReference type="Pfam" id="PF09774">
    <property type="entry name" value="MIX23"/>
    <property type="match status" value="1"/>
</dbReference>
<dbReference type="PANTHER" id="PTHR31905">
    <property type="entry name" value="COILED-COIL DOMAIN-CONTAINING PROTEIN 58"/>
    <property type="match status" value="1"/>
</dbReference>
<accession>A0A1B7TJY7</accession>
<evidence type="ECO:0000313" key="3">
    <source>
        <dbReference type="Proteomes" id="UP000092321"/>
    </source>
</evidence>
<organism evidence="2 3">
    <name type="scientific">Hanseniaspora valbyensis NRRL Y-1626</name>
    <dbReference type="NCBI Taxonomy" id="766949"/>
    <lineage>
        <taxon>Eukaryota</taxon>
        <taxon>Fungi</taxon>
        <taxon>Dikarya</taxon>
        <taxon>Ascomycota</taxon>
        <taxon>Saccharomycotina</taxon>
        <taxon>Saccharomycetes</taxon>
        <taxon>Saccharomycodales</taxon>
        <taxon>Saccharomycodaceae</taxon>
        <taxon>Hanseniaspora</taxon>
    </lineage>
</organism>
<dbReference type="Proteomes" id="UP000092321">
    <property type="component" value="Unassembled WGS sequence"/>
</dbReference>
<proteinExistence type="inferred from homology"/>
<protein>
    <submittedName>
        <fullName evidence="2">Uncharacterized protein</fullName>
    </submittedName>
</protein>